<evidence type="ECO:0000313" key="2">
    <source>
        <dbReference type="WBParaSite" id="nRc.2.0.1.t10479-RA"/>
    </source>
</evidence>
<accession>A0A915I8I7</accession>
<protein>
    <submittedName>
        <fullName evidence="2">Uncharacterized protein</fullName>
    </submittedName>
</protein>
<reference evidence="2" key="1">
    <citation type="submission" date="2022-11" db="UniProtKB">
        <authorList>
            <consortium name="WormBaseParasite"/>
        </authorList>
    </citation>
    <scope>IDENTIFICATION</scope>
</reference>
<evidence type="ECO:0000313" key="1">
    <source>
        <dbReference type="Proteomes" id="UP000887565"/>
    </source>
</evidence>
<name>A0A915I8I7_ROMCU</name>
<proteinExistence type="predicted"/>
<sequence length="70" mass="7935">METELTKEKPPAFIRSYSSCKSNISSSRIGLAALDICKHCTKLRDCSSSIYRKKARGIRILFALTERHCN</sequence>
<dbReference type="Proteomes" id="UP000887565">
    <property type="component" value="Unplaced"/>
</dbReference>
<dbReference type="WBParaSite" id="nRc.2.0.1.t10479-RA">
    <property type="protein sequence ID" value="nRc.2.0.1.t10479-RA"/>
    <property type="gene ID" value="nRc.2.0.1.g10479"/>
</dbReference>
<dbReference type="AlphaFoldDB" id="A0A915I8I7"/>
<organism evidence="1 2">
    <name type="scientific">Romanomermis culicivorax</name>
    <name type="common">Nematode worm</name>
    <dbReference type="NCBI Taxonomy" id="13658"/>
    <lineage>
        <taxon>Eukaryota</taxon>
        <taxon>Metazoa</taxon>
        <taxon>Ecdysozoa</taxon>
        <taxon>Nematoda</taxon>
        <taxon>Enoplea</taxon>
        <taxon>Dorylaimia</taxon>
        <taxon>Mermithida</taxon>
        <taxon>Mermithoidea</taxon>
        <taxon>Mermithidae</taxon>
        <taxon>Romanomermis</taxon>
    </lineage>
</organism>
<keyword evidence="1" id="KW-1185">Reference proteome</keyword>